<sequence length="171" mass="19344">MKDVFLVYDKSCFYEIVILNYFMSFSHCDMVFCSLDGKHVRAMEGFSVNVDMPLDAIDKEQIRSFILPGGNISEIDTPEVKSYMQALMKREILIAGICAGVDVLDHAGILCDVKSTHSSDADLVTDKNVITARANAYVDFAVEVAKKLNLFVSEDDLQETINFWKHYQRVQ</sequence>
<dbReference type="SUPFAM" id="SSF52317">
    <property type="entry name" value="Class I glutamine amidotransferase-like"/>
    <property type="match status" value="1"/>
</dbReference>
<dbReference type="Pfam" id="PF01965">
    <property type="entry name" value="DJ-1_PfpI"/>
    <property type="match status" value="1"/>
</dbReference>
<reference evidence="2 3" key="2">
    <citation type="submission" date="2019-09" db="EMBL/GenBank/DDBJ databases">
        <title>Strain-level analysis of Eubacterium rectale using genomes from metagenomes.</title>
        <authorList>
            <person name="Karcher N."/>
            <person name="Segata N."/>
        </authorList>
    </citation>
    <scope>NUCLEOTIDE SEQUENCE [LARGE SCALE GENOMIC DNA]</scope>
    <source>
        <strain evidence="2 3">L2-21</strain>
    </source>
</reference>
<name>A0A5S4VJ56_9FIRM</name>
<reference evidence="2 3" key="1">
    <citation type="submission" date="2019-08" db="EMBL/GenBank/DDBJ databases">
        <authorList>
            <person name="Duncan S."/>
            <person name="Walker A."/>
        </authorList>
    </citation>
    <scope>NUCLEOTIDE SEQUENCE [LARGE SCALE GENOMIC DNA]</scope>
    <source>
        <strain evidence="2 3">L2-21</strain>
    </source>
</reference>
<evidence type="ECO:0000259" key="1">
    <source>
        <dbReference type="Pfam" id="PF01965"/>
    </source>
</evidence>
<organism evidence="2 3">
    <name type="scientific">Agathobacter rectalis</name>
    <dbReference type="NCBI Taxonomy" id="39491"/>
    <lineage>
        <taxon>Bacteria</taxon>
        <taxon>Bacillati</taxon>
        <taxon>Bacillota</taxon>
        <taxon>Clostridia</taxon>
        <taxon>Lachnospirales</taxon>
        <taxon>Lachnospiraceae</taxon>
        <taxon>Agathobacter</taxon>
    </lineage>
</organism>
<protein>
    <recommendedName>
        <fullName evidence="1">DJ-1/PfpI domain-containing protein</fullName>
    </recommendedName>
</protein>
<dbReference type="Gene3D" id="3.40.50.880">
    <property type="match status" value="1"/>
</dbReference>
<evidence type="ECO:0000313" key="3">
    <source>
        <dbReference type="Proteomes" id="UP000324325"/>
    </source>
</evidence>
<dbReference type="Proteomes" id="UP000324325">
    <property type="component" value="Unassembled WGS sequence"/>
</dbReference>
<comment type="caution">
    <text evidence="2">The sequence shown here is derived from an EMBL/GenBank/DDBJ whole genome shotgun (WGS) entry which is preliminary data.</text>
</comment>
<dbReference type="InterPro" id="IPR029062">
    <property type="entry name" value="Class_I_gatase-like"/>
</dbReference>
<dbReference type="AlphaFoldDB" id="A0A5S4VJ56"/>
<dbReference type="InterPro" id="IPR002818">
    <property type="entry name" value="DJ-1/PfpI"/>
</dbReference>
<dbReference type="EMBL" id="VSTG01000004">
    <property type="protein sequence ID" value="TYL59080.1"/>
    <property type="molecule type" value="Genomic_DNA"/>
</dbReference>
<proteinExistence type="predicted"/>
<feature type="domain" description="DJ-1/PfpI" evidence="1">
    <location>
        <begin position="4"/>
        <end position="146"/>
    </location>
</feature>
<gene>
    <name evidence="2" type="ORF">FYL37_05045</name>
</gene>
<accession>A0A5S4VJ56</accession>
<dbReference type="RefSeq" id="WP_148885020.1">
    <property type="nucleotide sequence ID" value="NZ_VSTG01000004.1"/>
</dbReference>
<evidence type="ECO:0000313" key="2">
    <source>
        <dbReference type="EMBL" id="TYL59080.1"/>
    </source>
</evidence>